<reference evidence="1 3" key="1">
    <citation type="submission" date="2014-04" db="EMBL/GenBank/DDBJ databases">
        <authorList>
            <person name="Bishop-Lilly K.A."/>
            <person name="Broomall S.M."/>
            <person name="Chain P.S."/>
            <person name="Chertkov O."/>
            <person name="Coyne S.R."/>
            <person name="Daligault H.E."/>
            <person name="Davenport K.W."/>
            <person name="Erkkila T."/>
            <person name="Frey K.G."/>
            <person name="Gibbons H.S."/>
            <person name="Gu W."/>
            <person name="Jaissle J."/>
            <person name="Johnson S.L."/>
            <person name="Koroleva G.I."/>
            <person name="Ladner J.T."/>
            <person name="Lo C.-C."/>
            <person name="Minogue T.D."/>
            <person name="Munk C."/>
            <person name="Palacios G.F."/>
            <person name="Redden C.L."/>
            <person name="Rosenzweig C.N."/>
            <person name="Scholz M.B."/>
            <person name="Teshima H."/>
            <person name="Xu Y."/>
        </authorList>
    </citation>
    <scope>NUCLEOTIDE SEQUENCE [LARGE SCALE GENOMIC DNA]</scope>
    <source>
        <strain evidence="1">Gladioli</strain>
        <strain evidence="3">gladioli</strain>
    </source>
</reference>
<dbReference type="PROSITE" id="PS51257">
    <property type="entry name" value="PROKAR_LIPOPROTEIN"/>
    <property type="match status" value="1"/>
</dbReference>
<organism evidence="1 3">
    <name type="scientific">Burkholderia gladioli</name>
    <name type="common">Pseudomonas marginata</name>
    <name type="synonym">Phytomonas marginata</name>
    <dbReference type="NCBI Taxonomy" id="28095"/>
    <lineage>
        <taxon>Bacteria</taxon>
        <taxon>Pseudomonadati</taxon>
        <taxon>Pseudomonadota</taxon>
        <taxon>Betaproteobacteria</taxon>
        <taxon>Burkholderiales</taxon>
        <taxon>Burkholderiaceae</taxon>
        <taxon>Burkholderia</taxon>
    </lineage>
</organism>
<dbReference type="AlphaFoldDB" id="A0AAW3EMW3"/>
<proteinExistence type="predicted"/>
<gene>
    <name evidence="1" type="ORF">DM48_5809</name>
    <name evidence="2" type="ORF">DM48_5861</name>
</gene>
<name>A0AAW3EMW3_BURGA</name>
<accession>A0AAW3EMW3</accession>
<dbReference type="EMBL" id="JPGG01000018">
    <property type="protein sequence ID" value="KGC09218.1"/>
    <property type="molecule type" value="Genomic_DNA"/>
</dbReference>
<evidence type="ECO:0000313" key="3">
    <source>
        <dbReference type="Proteomes" id="UP000029590"/>
    </source>
</evidence>
<comment type="caution">
    <text evidence="1">The sequence shown here is derived from an EMBL/GenBank/DDBJ whole genome shotgun (WGS) entry which is preliminary data.</text>
</comment>
<dbReference type="RefSeq" id="WP_241163497.1">
    <property type="nucleotide sequence ID" value="NZ_CADEVX010000008.1"/>
</dbReference>
<protein>
    <recommendedName>
        <fullName evidence="4">Lipoprotein</fullName>
    </recommendedName>
</protein>
<evidence type="ECO:0008006" key="4">
    <source>
        <dbReference type="Google" id="ProtNLM"/>
    </source>
</evidence>
<dbReference type="EMBL" id="JPGG01000018">
    <property type="protein sequence ID" value="KGC09927.1"/>
    <property type="molecule type" value="Genomic_DNA"/>
</dbReference>
<dbReference type="Proteomes" id="UP000029590">
    <property type="component" value="Unassembled WGS sequence"/>
</dbReference>
<evidence type="ECO:0000313" key="2">
    <source>
        <dbReference type="EMBL" id="KGC09927.1"/>
    </source>
</evidence>
<evidence type="ECO:0000313" key="1">
    <source>
        <dbReference type="EMBL" id="KGC09218.1"/>
    </source>
</evidence>
<sequence length="133" mass="13808">MKHLFIGALAATVLCGCATYDLSLMPRGPGKLAHGEAKQIDKSVSITIDGRTYAGRYVYVQGGSFTLATAFAGAYTATGNSISTSVVGNGNVLASSPDGHNLRCVFTFSGWSQSGTGACLTDDGQTYDLQISR</sequence>
<dbReference type="KEGG" id="bgo:BM43_3035"/>